<protein>
    <recommendedName>
        <fullName evidence="3">Spore coat protein</fullName>
    </recommendedName>
</protein>
<accession>A0ABV5WPT0</accession>
<dbReference type="Proteomes" id="UP001589609">
    <property type="component" value="Unassembled WGS sequence"/>
</dbReference>
<dbReference type="RefSeq" id="WP_379952493.1">
    <property type="nucleotide sequence ID" value="NZ_JBHMAF010000199.1"/>
</dbReference>
<organism evidence="1 2">
    <name type="scientific">Ectobacillus funiculus</name>
    <dbReference type="NCBI Taxonomy" id="137993"/>
    <lineage>
        <taxon>Bacteria</taxon>
        <taxon>Bacillati</taxon>
        <taxon>Bacillota</taxon>
        <taxon>Bacilli</taxon>
        <taxon>Bacillales</taxon>
        <taxon>Bacillaceae</taxon>
        <taxon>Ectobacillus</taxon>
    </lineage>
</organism>
<reference evidence="1 2" key="1">
    <citation type="submission" date="2024-09" db="EMBL/GenBank/DDBJ databases">
        <authorList>
            <person name="Sun Q."/>
            <person name="Mori K."/>
        </authorList>
    </citation>
    <scope>NUCLEOTIDE SEQUENCE [LARGE SCALE GENOMIC DNA]</scope>
    <source>
        <strain evidence="1 2">JCM 11201</strain>
    </source>
</reference>
<comment type="caution">
    <text evidence="1">The sequence shown here is derived from an EMBL/GenBank/DDBJ whole genome shotgun (WGS) entry which is preliminary data.</text>
</comment>
<name>A0ABV5WPT0_9BACI</name>
<gene>
    <name evidence="1" type="ORF">ACFFMS_30715</name>
</gene>
<dbReference type="EMBL" id="JBHMAF010000199">
    <property type="protein sequence ID" value="MFB9762602.1"/>
    <property type="molecule type" value="Genomic_DNA"/>
</dbReference>
<evidence type="ECO:0000313" key="1">
    <source>
        <dbReference type="EMBL" id="MFB9762602.1"/>
    </source>
</evidence>
<keyword evidence="2" id="KW-1185">Reference proteome</keyword>
<sequence>MYQSVDMQQFPQIPLEDSRVWWGPRPWHGGYGYPRPWFYSPVVYRPWFHRPWWFY</sequence>
<proteinExistence type="predicted"/>
<evidence type="ECO:0008006" key="3">
    <source>
        <dbReference type="Google" id="ProtNLM"/>
    </source>
</evidence>
<evidence type="ECO:0000313" key="2">
    <source>
        <dbReference type="Proteomes" id="UP001589609"/>
    </source>
</evidence>